<evidence type="ECO:0008006" key="2">
    <source>
        <dbReference type="Google" id="ProtNLM"/>
    </source>
</evidence>
<dbReference type="AlphaFoldDB" id="A0A0F9J6N4"/>
<evidence type="ECO:0000313" key="1">
    <source>
        <dbReference type="EMBL" id="KKM01551.1"/>
    </source>
</evidence>
<gene>
    <name evidence="1" type="ORF">LCGC14_1793300</name>
</gene>
<protein>
    <recommendedName>
        <fullName evidence="2">Sulfotransferase domain-containing protein</fullName>
    </recommendedName>
</protein>
<dbReference type="SUPFAM" id="SSF52540">
    <property type="entry name" value="P-loop containing nucleoside triphosphate hydrolases"/>
    <property type="match status" value="1"/>
</dbReference>
<name>A0A0F9J6N4_9ZZZZ</name>
<comment type="caution">
    <text evidence="1">The sequence shown here is derived from an EMBL/GenBank/DDBJ whole genome shotgun (WGS) entry which is preliminary data.</text>
</comment>
<reference evidence="1" key="1">
    <citation type="journal article" date="2015" name="Nature">
        <title>Complex archaea that bridge the gap between prokaryotes and eukaryotes.</title>
        <authorList>
            <person name="Spang A."/>
            <person name="Saw J.H."/>
            <person name="Jorgensen S.L."/>
            <person name="Zaremba-Niedzwiedzka K."/>
            <person name="Martijn J."/>
            <person name="Lind A.E."/>
            <person name="van Eijk R."/>
            <person name="Schleper C."/>
            <person name="Guy L."/>
            <person name="Ettema T.J."/>
        </authorList>
    </citation>
    <scope>NUCLEOTIDE SEQUENCE</scope>
</reference>
<dbReference type="EMBL" id="LAZR01017168">
    <property type="protein sequence ID" value="KKM01551.1"/>
    <property type="molecule type" value="Genomic_DNA"/>
</dbReference>
<accession>A0A0F9J6N4</accession>
<dbReference type="InterPro" id="IPR027417">
    <property type="entry name" value="P-loop_NTPase"/>
</dbReference>
<proteinExistence type="predicted"/>
<sequence>MFRMRVNEEHFNHFVCALSFLWNGKEMVYPTKIDPCGAGDKTRVIIFFKERLAFLSVPKTGTTAYETALAPRADMVISQPPMLKHAPVYRYNRFIRPMFLKVCDAELELMAVMREPISWLGSWYRYRQRPFMEGKPNNTFGITFDEFVLAYMKGDKPGFADVGSQLKFMETQPNGTGITHHFRYEDQQRLRIFLEERLEVSLSLGQENVSPKMTLELSPNVEKRFRRKFAAEFELYESIP</sequence>
<organism evidence="1">
    <name type="scientific">marine sediment metagenome</name>
    <dbReference type="NCBI Taxonomy" id="412755"/>
    <lineage>
        <taxon>unclassified sequences</taxon>
        <taxon>metagenomes</taxon>
        <taxon>ecological metagenomes</taxon>
    </lineage>
</organism>